<evidence type="ECO:0008006" key="5">
    <source>
        <dbReference type="Google" id="ProtNLM"/>
    </source>
</evidence>
<reference evidence="3 4" key="1">
    <citation type="submission" date="2014-06" db="EMBL/GenBank/DDBJ databases">
        <authorList>
            <person name="Swart Estienne"/>
        </authorList>
    </citation>
    <scope>NUCLEOTIDE SEQUENCE [LARGE SCALE GENOMIC DNA]</scope>
    <source>
        <strain evidence="3 4">130c</strain>
    </source>
</reference>
<evidence type="ECO:0000256" key="2">
    <source>
        <dbReference type="SAM" id="Phobius"/>
    </source>
</evidence>
<keyword evidence="4" id="KW-1185">Reference proteome</keyword>
<proteinExistence type="predicted"/>
<accession>A0A078BCA0</accession>
<dbReference type="Proteomes" id="UP000039865">
    <property type="component" value="Unassembled WGS sequence"/>
</dbReference>
<protein>
    <recommendedName>
        <fullName evidence="5">Transmembrane protein</fullName>
    </recommendedName>
</protein>
<keyword evidence="2" id="KW-0472">Membrane</keyword>
<feature type="transmembrane region" description="Helical" evidence="2">
    <location>
        <begin position="203"/>
        <end position="224"/>
    </location>
</feature>
<name>A0A078BCA0_STYLE</name>
<evidence type="ECO:0000313" key="3">
    <source>
        <dbReference type="EMBL" id="CDW91223.1"/>
    </source>
</evidence>
<dbReference type="InParanoid" id="A0A078BCA0"/>
<organism evidence="3 4">
    <name type="scientific">Stylonychia lemnae</name>
    <name type="common">Ciliate</name>
    <dbReference type="NCBI Taxonomy" id="5949"/>
    <lineage>
        <taxon>Eukaryota</taxon>
        <taxon>Sar</taxon>
        <taxon>Alveolata</taxon>
        <taxon>Ciliophora</taxon>
        <taxon>Intramacronucleata</taxon>
        <taxon>Spirotrichea</taxon>
        <taxon>Stichotrichia</taxon>
        <taxon>Sporadotrichida</taxon>
        <taxon>Oxytrichidae</taxon>
        <taxon>Stylonychinae</taxon>
        <taxon>Stylonychia</taxon>
    </lineage>
</organism>
<sequence>MEQEYQDQDQKKLDIEGSMVESLVESDTKKQQLLEQQYQEQEHHNQELPYVFQSEVIMESKHEEHQEKQVRFYDQSLNKPDNGLSIISSQRVDEENPQPSLQFSQPQPEVGIQDSQQTVDMVSSITEIQFNAQQEVQINHLHALSYQSASQTRITKIIVKDEAEPKKKKKKHEDEQYFMGYFKWYWGQHGFLAAFKNFLGKRIVYGIFFNFFNGIGVGIGSFYLKRLYFDKVGLGNLC</sequence>
<feature type="region of interest" description="Disordered" evidence="1">
    <location>
        <begin position="1"/>
        <end position="46"/>
    </location>
</feature>
<gene>
    <name evidence="3" type="primary">Contig12996.g13858</name>
    <name evidence="3" type="ORF">STYLEM_20376</name>
</gene>
<dbReference type="AlphaFoldDB" id="A0A078BCA0"/>
<keyword evidence="2" id="KW-0812">Transmembrane</keyword>
<dbReference type="EMBL" id="CCKQ01019209">
    <property type="protein sequence ID" value="CDW91223.1"/>
    <property type="molecule type" value="Genomic_DNA"/>
</dbReference>
<evidence type="ECO:0000256" key="1">
    <source>
        <dbReference type="SAM" id="MobiDB-lite"/>
    </source>
</evidence>
<keyword evidence="2" id="KW-1133">Transmembrane helix</keyword>
<evidence type="ECO:0000313" key="4">
    <source>
        <dbReference type="Proteomes" id="UP000039865"/>
    </source>
</evidence>